<name>A0A3M5U3B5_9PSED</name>
<reference evidence="1 2" key="1">
    <citation type="submission" date="2018-08" db="EMBL/GenBank/DDBJ databases">
        <title>Recombination of ecologically and evolutionarily significant loci maintains genetic cohesion in the Pseudomonas syringae species complex.</title>
        <authorList>
            <person name="Dillon M."/>
            <person name="Thakur S."/>
            <person name="Almeida R.N.D."/>
            <person name="Weir B.S."/>
            <person name="Guttman D.S."/>
        </authorList>
    </citation>
    <scope>NUCLEOTIDE SEQUENCE [LARGE SCALE GENOMIC DNA]</scope>
    <source>
        <strain evidence="1 2">ICMP 2732</strain>
    </source>
</reference>
<evidence type="ECO:0000313" key="2">
    <source>
        <dbReference type="Proteomes" id="UP000281350"/>
    </source>
</evidence>
<sequence length="447" mass="50799">MAVTHLFSTSDTLGTYDFLSSIIQIKRYRCNAKAELELALSTPLSEEWSDYWPVRTNFASLFVHEATHLTDCTTTMWGLEFSYRKFRLMEAVANQEDYSQPLSVFMLNATEQHSHKELIRKGTIPLTTATSMTHTVEIDSSLGPIINVHYNLNGKPFQSVPLSLLSVLEANAYSNEVLYKILACEKLSDCRQKFEYRDKIESDFYELLSDNTQSEYTLLVNLVKIHFPYLNLRELLVFVSVLCRFTLDLNDIGCSVVSNYIERTIGQKSAGATISHDLRRAGSRAVIFFKTALGIHQWISETTSADGEGIKDLLAKNPQMAILQFWEAKSDGFKTVGNFSDLFMFDNILDKVISLPGAIGVEVFSEGSRHNRAQLNSRPLAFIELKCLKLLDIFLEDDTVISVPNSIELDVEEYFELNCGLISATESIWDKTPIRKFFVELDEPMRF</sequence>
<dbReference type="EMBL" id="RBPY01000129">
    <property type="protein sequence ID" value="RMO74733.1"/>
    <property type="molecule type" value="Genomic_DNA"/>
</dbReference>
<dbReference type="Proteomes" id="UP000281350">
    <property type="component" value="Unassembled WGS sequence"/>
</dbReference>
<evidence type="ECO:0000313" key="1">
    <source>
        <dbReference type="EMBL" id="RMO74733.1"/>
    </source>
</evidence>
<dbReference type="AlphaFoldDB" id="A0A3M5U3B5"/>
<gene>
    <name evidence="1" type="ORF">ALQ36_01832</name>
</gene>
<organism evidence="1 2">
    <name type="scientific">Pseudomonas syringae pv. primulae</name>
    <dbReference type="NCBI Taxonomy" id="251707"/>
    <lineage>
        <taxon>Bacteria</taxon>
        <taxon>Pseudomonadati</taxon>
        <taxon>Pseudomonadota</taxon>
        <taxon>Gammaproteobacteria</taxon>
        <taxon>Pseudomonadales</taxon>
        <taxon>Pseudomonadaceae</taxon>
        <taxon>Pseudomonas</taxon>
    </lineage>
</organism>
<accession>A0A3M5U3B5</accession>
<comment type="caution">
    <text evidence="1">The sequence shown here is derived from an EMBL/GenBank/DDBJ whole genome shotgun (WGS) entry which is preliminary data.</text>
</comment>
<protein>
    <submittedName>
        <fullName evidence="1">Uncharacterized protein</fullName>
    </submittedName>
</protein>
<proteinExistence type="predicted"/>